<dbReference type="InterPro" id="IPR029044">
    <property type="entry name" value="Nucleotide-diphossugar_trans"/>
</dbReference>
<protein>
    <submittedName>
        <fullName evidence="4">Glycosyl transferase family 2</fullName>
    </submittedName>
</protein>
<dbReference type="PANTHER" id="PTHR43685">
    <property type="entry name" value="GLYCOSYLTRANSFERASE"/>
    <property type="match status" value="1"/>
</dbReference>
<dbReference type="Pfam" id="PF00535">
    <property type="entry name" value="Glycos_transf_2"/>
    <property type="match status" value="1"/>
</dbReference>
<dbReference type="PANTHER" id="PTHR43685:SF3">
    <property type="entry name" value="SLR2126 PROTEIN"/>
    <property type="match status" value="1"/>
</dbReference>
<dbReference type="eggNOG" id="COG1216">
    <property type="taxonomic scope" value="Bacteria"/>
</dbReference>
<dbReference type="KEGG" id="fsy:FsymDg_0812"/>
<dbReference type="Gene3D" id="3.90.550.10">
    <property type="entry name" value="Spore Coat Polysaccharide Biosynthesis Protein SpsA, Chain A"/>
    <property type="match status" value="1"/>
</dbReference>
<evidence type="ECO:0000256" key="1">
    <source>
        <dbReference type="SAM" id="MobiDB-lite"/>
    </source>
</evidence>
<feature type="region of interest" description="Disordered" evidence="1">
    <location>
        <begin position="1"/>
        <end position="37"/>
    </location>
</feature>
<evidence type="ECO:0000313" key="5">
    <source>
        <dbReference type="Proteomes" id="UP000001549"/>
    </source>
</evidence>
<keyword evidence="2" id="KW-1133">Transmembrane helix</keyword>
<dbReference type="HOGENOM" id="CLU_025996_19_2_11"/>
<dbReference type="SUPFAM" id="SSF53448">
    <property type="entry name" value="Nucleotide-diphospho-sugar transferases"/>
    <property type="match status" value="1"/>
</dbReference>
<accession>F8AWC4</accession>
<feature type="compositionally biased region" description="Low complexity" evidence="1">
    <location>
        <begin position="370"/>
        <end position="416"/>
    </location>
</feature>
<feature type="transmembrane region" description="Helical" evidence="2">
    <location>
        <begin position="336"/>
        <end position="355"/>
    </location>
</feature>
<dbReference type="GO" id="GO:0016740">
    <property type="term" value="F:transferase activity"/>
    <property type="evidence" value="ECO:0007669"/>
    <property type="project" value="UniProtKB-KW"/>
</dbReference>
<name>F8AWC4_9ACTN</name>
<keyword evidence="2" id="KW-0812">Transmembrane</keyword>
<organism evidence="4 5">
    <name type="scientific">Candidatus Protofrankia datiscae</name>
    <dbReference type="NCBI Taxonomy" id="2716812"/>
    <lineage>
        <taxon>Bacteria</taxon>
        <taxon>Bacillati</taxon>
        <taxon>Actinomycetota</taxon>
        <taxon>Actinomycetes</taxon>
        <taxon>Frankiales</taxon>
        <taxon>Frankiaceae</taxon>
        <taxon>Protofrankia</taxon>
    </lineage>
</organism>
<keyword evidence="2" id="KW-0472">Membrane</keyword>
<gene>
    <name evidence="4" type="ordered locus">FsymDg_0812</name>
</gene>
<evidence type="ECO:0000256" key="2">
    <source>
        <dbReference type="SAM" id="Phobius"/>
    </source>
</evidence>
<reference evidence="4 5" key="1">
    <citation type="submission" date="2011-05" db="EMBL/GenBank/DDBJ databases">
        <title>Complete sequence of chromosome of Frankia symbiont of Datisca glomerata.</title>
        <authorList>
            <consortium name="US DOE Joint Genome Institute"/>
            <person name="Lucas S."/>
            <person name="Han J."/>
            <person name="Lapidus A."/>
            <person name="Cheng J.-F."/>
            <person name="Goodwin L."/>
            <person name="Pitluck S."/>
            <person name="Peters L."/>
            <person name="Mikhailova N."/>
            <person name="Chertkov O."/>
            <person name="Teshima H."/>
            <person name="Han C."/>
            <person name="Tapia R."/>
            <person name="Land M."/>
            <person name="Hauser L."/>
            <person name="Kyrpides N."/>
            <person name="Ivanova N."/>
            <person name="Pagani I."/>
            <person name="Berry A."/>
            <person name="Pawlowski K."/>
            <person name="Persson T."/>
            <person name="Vanden Heuvel B."/>
            <person name="Benson D."/>
            <person name="Woyke T."/>
        </authorList>
    </citation>
    <scope>NUCLEOTIDE SEQUENCE [LARGE SCALE GENOMIC DNA]</scope>
    <source>
        <strain evidence="5">4085684</strain>
    </source>
</reference>
<dbReference type="AlphaFoldDB" id="F8AWC4"/>
<keyword evidence="5" id="KW-1185">Reference proteome</keyword>
<dbReference type="Proteomes" id="UP000001549">
    <property type="component" value="Chromosome"/>
</dbReference>
<feature type="region of interest" description="Disordered" evidence="1">
    <location>
        <begin position="369"/>
        <end position="431"/>
    </location>
</feature>
<feature type="compositionally biased region" description="Pro residues" evidence="1">
    <location>
        <begin position="1"/>
        <end position="10"/>
    </location>
</feature>
<sequence>MTGSPRPRPTGQPHQLAGRRREPGPVHTAPRPRTSVEKTVTSVGIGVVSSVSVVVCSHLVARWPQLTRALDSLWDQKLRPDQVVVVVDGDDELLARLRERAGPELVLSTGGRTGLSNARNVGIAAVDSEFVAFLDDDAVADPSWLSSLVQVAAADPDILGVGGWVTPDWGGEKPGWFPSELLWTVGCSHHGLPTQQTAVRNVFGGCALFRRSVFTTTGGFDTRLGRQTKGASGCEETELCIRATALIPDGRFVHEPAAVIHHHVPAQRQRPSYIVRRCWAEGASKATLRRLCAGYRAPARGPLGPKRDFVLKVLPRGVRNGVGASLRGRPAGLARAGMIVVGTGTTILSFLLAVIRTVFSPVRAAGGGPAIPAASPAPLGTPTTGTDTAEAPASADSPSSTDSPAATGASSADALPPASEAAPSNVHTLSA</sequence>
<dbReference type="InterPro" id="IPR001173">
    <property type="entry name" value="Glyco_trans_2-like"/>
</dbReference>
<proteinExistence type="predicted"/>
<feature type="domain" description="Glycosyltransferase 2-like" evidence="3">
    <location>
        <begin position="52"/>
        <end position="214"/>
    </location>
</feature>
<dbReference type="STRING" id="656024.FsymDg_0812"/>
<dbReference type="InterPro" id="IPR050834">
    <property type="entry name" value="Glycosyltransf_2"/>
</dbReference>
<evidence type="ECO:0000313" key="4">
    <source>
        <dbReference type="EMBL" id="AEH08325.1"/>
    </source>
</evidence>
<evidence type="ECO:0000259" key="3">
    <source>
        <dbReference type="Pfam" id="PF00535"/>
    </source>
</evidence>
<keyword evidence="4" id="KW-0808">Transferase</keyword>
<dbReference type="EMBL" id="CP002801">
    <property type="protein sequence ID" value="AEH08325.1"/>
    <property type="molecule type" value="Genomic_DNA"/>
</dbReference>